<dbReference type="InterPro" id="IPR036322">
    <property type="entry name" value="WD40_repeat_dom_sf"/>
</dbReference>
<dbReference type="InterPro" id="IPR056150">
    <property type="entry name" value="WD40_CDC20-Fz"/>
</dbReference>
<proteinExistence type="inferred from homology"/>
<dbReference type="InterPro" id="IPR001680">
    <property type="entry name" value="WD40_rpt"/>
</dbReference>
<dbReference type="InterPro" id="IPR033010">
    <property type="entry name" value="Cdc20/Fizzy"/>
</dbReference>
<keyword evidence="7" id="KW-1185">Reference proteome</keyword>
<dbReference type="PROSITE" id="PS50082">
    <property type="entry name" value="WD_REPEATS_2"/>
    <property type="match status" value="1"/>
</dbReference>
<accession>A0A0C3RS07</accession>
<organism evidence="6 7">
    <name type="scientific">Phlebiopsis gigantea (strain 11061_1 CR5-6)</name>
    <name type="common">White-rot fungus</name>
    <name type="synonym">Peniophora gigantea</name>
    <dbReference type="NCBI Taxonomy" id="745531"/>
    <lineage>
        <taxon>Eukaryota</taxon>
        <taxon>Fungi</taxon>
        <taxon>Dikarya</taxon>
        <taxon>Basidiomycota</taxon>
        <taxon>Agaricomycotina</taxon>
        <taxon>Agaricomycetes</taxon>
        <taxon>Polyporales</taxon>
        <taxon>Phanerochaetaceae</taxon>
        <taxon>Phlebiopsis</taxon>
    </lineage>
</organism>
<evidence type="ECO:0000259" key="5">
    <source>
        <dbReference type="Pfam" id="PF24807"/>
    </source>
</evidence>
<keyword evidence="2 4" id="KW-0853">WD repeat</keyword>
<dbReference type="PROSITE" id="PS50294">
    <property type="entry name" value="WD_REPEATS_REGION"/>
    <property type="match status" value="1"/>
</dbReference>
<dbReference type="SMART" id="SM00320">
    <property type="entry name" value="WD40"/>
    <property type="match status" value="6"/>
</dbReference>
<gene>
    <name evidence="6" type="ORF">PHLGIDRAFT_31963</name>
</gene>
<feature type="domain" description="CDC20/Fizzy WD40" evidence="5">
    <location>
        <begin position="140"/>
        <end position="463"/>
    </location>
</feature>
<evidence type="ECO:0000256" key="1">
    <source>
        <dbReference type="ARBA" id="ARBA00006445"/>
    </source>
</evidence>
<dbReference type="HOGENOM" id="CLU_014831_6_0_1"/>
<evidence type="ECO:0000313" key="7">
    <source>
        <dbReference type="Proteomes" id="UP000053257"/>
    </source>
</evidence>
<dbReference type="GO" id="GO:0010997">
    <property type="term" value="F:anaphase-promoting complex binding"/>
    <property type="evidence" value="ECO:0007669"/>
    <property type="project" value="InterPro"/>
</dbReference>
<protein>
    <recommendedName>
        <fullName evidence="5">CDC20/Fizzy WD40 domain-containing protein</fullName>
    </recommendedName>
</protein>
<comment type="similarity">
    <text evidence="1">Belongs to the WD repeat CDC20/Fizzy family.</text>
</comment>
<dbReference type="Pfam" id="PF24807">
    <property type="entry name" value="WD40_CDC20-Fz"/>
    <property type="match status" value="1"/>
</dbReference>
<name>A0A0C3RS07_PHLG1</name>
<dbReference type="Proteomes" id="UP000053257">
    <property type="component" value="Unassembled WGS sequence"/>
</dbReference>
<evidence type="ECO:0000256" key="4">
    <source>
        <dbReference type="PROSITE-ProRule" id="PRU00221"/>
    </source>
</evidence>
<dbReference type="SUPFAM" id="SSF50978">
    <property type="entry name" value="WD40 repeat-like"/>
    <property type="match status" value="1"/>
</dbReference>
<feature type="repeat" description="WD" evidence="4">
    <location>
        <begin position="271"/>
        <end position="312"/>
    </location>
</feature>
<dbReference type="InterPro" id="IPR015943">
    <property type="entry name" value="WD40/YVTN_repeat-like_dom_sf"/>
</dbReference>
<dbReference type="GO" id="GO:1990757">
    <property type="term" value="F:ubiquitin ligase activator activity"/>
    <property type="evidence" value="ECO:0007669"/>
    <property type="project" value="TreeGrafter"/>
</dbReference>
<dbReference type="AlphaFoldDB" id="A0A0C3RS07"/>
<dbReference type="STRING" id="745531.A0A0C3RS07"/>
<dbReference type="GO" id="GO:0005680">
    <property type="term" value="C:anaphase-promoting complex"/>
    <property type="evidence" value="ECO:0007669"/>
    <property type="project" value="TreeGrafter"/>
</dbReference>
<dbReference type="GO" id="GO:0031145">
    <property type="term" value="P:anaphase-promoting complex-dependent catabolic process"/>
    <property type="evidence" value="ECO:0007669"/>
    <property type="project" value="TreeGrafter"/>
</dbReference>
<dbReference type="Gene3D" id="2.130.10.10">
    <property type="entry name" value="YVTN repeat-like/Quinoprotein amine dehydrogenase"/>
    <property type="match status" value="1"/>
</dbReference>
<dbReference type="GO" id="GO:1905786">
    <property type="term" value="P:positive regulation of anaphase-promoting complex-dependent catabolic process"/>
    <property type="evidence" value="ECO:0007669"/>
    <property type="project" value="TreeGrafter"/>
</dbReference>
<dbReference type="OrthoDB" id="10263272at2759"/>
<dbReference type="EMBL" id="KN840638">
    <property type="protein sequence ID" value="KIP03021.1"/>
    <property type="molecule type" value="Genomic_DNA"/>
</dbReference>
<reference evidence="6 7" key="1">
    <citation type="journal article" date="2014" name="PLoS Genet.">
        <title>Analysis of the Phlebiopsis gigantea genome, transcriptome and secretome provides insight into its pioneer colonization strategies of wood.</title>
        <authorList>
            <person name="Hori C."/>
            <person name="Ishida T."/>
            <person name="Igarashi K."/>
            <person name="Samejima M."/>
            <person name="Suzuki H."/>
            <person name="Master E."/>
            <person name="Ferreira P."/>
            <person name="Ruiz-Duenas F.J."/>
            <person name="Held B."/>
            <person name="Canessa P."/>
            <person name="Larrondo L.F."/>
            <person name="Schmoll M."/>
            <person name="Druzhinina I.S."/>
            <person name="Kubicek C.P."/>
            <person name="Gaskell J.A."/>
            <person name="Kersten P."/>
            <person name="St John F."/>
            <person name="Glasner J."/>
            <person name="Sabat G."/>
            <person name="Splinter BonDurant S."/>
            <person name="Syed K."/>
            <person name="Yadav J."/>
            <person name="Mgbeahuruike A.C."/>
            <person name="Kovalchuk A."/>
            <person name="Asiegbu F.O."/>
            <person name="Lackner G."/>
            <person name="Hoffmeister D."/>
            <person name="Rencoret J."/>
            <person name="Gutierrez A."/>
            <person name="Sun H."/>
            <person name="Lindquist E."/>
            <person name="Barry K."/>
            <person name="Riley R."/>
            <person name="Grigoriev I.V."/>
            <person name="Henrissat B."/>
            <person name="Kues U."/>
            <person name="Berka R.M."/>
            <person name="Martinez A.T."/>
            <person name="Covert S.F."/>
            <person name="Blanchette R.A."/>
            <person name="Cullen D."/>
        </authorList>
    </citation>
    <scope>NUCLEOTIDE SEQUENCE [LARGE SCALE GENOMIC DNA]</scope>
    <source>
        <strain evidence="6 7">11061_1 CR5-6</strain>
    </source>
</reference>
<keyword evidence="3" id="KW-0677">Repeat</keyword>
<evidence type="ECO:0000256" key="3">
    <source>
        <dbReference type="ARBA" id="ARBA00022737"/>
    </source>
</evidence>
<sequence>MESGLPANLCTTPIRSVTNAYTTKRRRVSLAAVDLKSELLAEPSSATLRLQPTGDRFIPCPSDSQVPLNTTPRTRRIANVFGLTDDKVYKFGNLNASAGDSSEYNHLRSNFLQLLTTYPKVSPTSCVANLGSRKQFILALDGPGVPSDPFAYPLTWSRRNLIAVACGKDVYYQDLDSRVISHLCKITKNSHGRPTSVQWADESPTDIAVGTTLGSIQLWNSETQKVIHEWRDEGWDAVGGMDWRGSVLAAGLDGGAIEFYDSRDWHTANRLEMHRSKVHGVKWSPEGNYLASSDQQGVVYIWDVRAGKNLSDSRRMGGRIKHGAPVKALSWCPWQPDLLATGSTYPDGKIRVFTVKSTTPIPQPLQVISLNTAVTSLQWSPHSKELLSTHGTAWDPKAPRSASGRPVAVHTSLANSITVHSYPSYRRLLSVSAHTGAVGHSCLSPDGTMIFTICPSEEAMKMWKVWSAPERPVRKASSWDRFSIR</sequence>
<dbReference type="PANTHER" id="PTHR19918:SF5">
    <property type="entry name" value="MEIOSIS-SPECIFIC APC_C ACTIVATOR PROTEIN AMA1"/>
    <property type="match status" value="1"/>
</dbReference>
<dbReference type="PANTHER" id="PTHR19918">
    <property type="entry name" value="CELL DIVISION CYCLE 20 CDC20 FIZZY -RELATED"/>
    <property type="match status" value="1"/>
</dbReference>
<evidence type="ECO:0000313" key="6">
    <source>
        <dbReference type="EMBL" id="KIP03021.1"/>
    </source>
</evidence>
<evidence type="ECO:0000256" key="2">
    <source>
        <dbReference type="ARBA" id="ARBA00022574"/>
    </source>
</evidence>